<dbReference type="Gene3D" id="3.30.70.580">
    <property type="entry name" value="Pseudouridine synthase I, catalytic domain, N-terminal subdomain"/>
    <property type="match status" value="1"/>
</dbReference>
<sequence length="243" mass="27942">MEERLQKFLARAGVASRRNAEKLILEGKVRVNGIVVKELGTKINPIKDKVFYEGKRLKPEDKKVYYILNKPKGYISSVKDENGRKTIVDILSDVKERIFPIGRLDYNTEGLILLTNDGDFMNKLLHPKYEIEKTYVAKIDGIINLDDLHKLADGVKLEDGKTAPADVYLDSVDKQTKTSRVEITIHEGRNRQVRRMFKALGYEVKALKRIAFAGLTLNRLKRGEYRPLTERELLKLRKLMGDK</sequence>
<dbReference type="Proteomes" id="UP000215383">
    <property type="component" value="Chromosome 1"/>
</dbReference>
<organism evidence="7 8">
    <name type="scientific">Megamonas hypermegale</name>
    <dbReference type="NCBI Taxonomy" id="158847"/>
    <lineage>
        <taxon>Bacteria</taxon>
        <taxon>Bacillati</taxon>
        <taxon>Bacillota</taxon>
        <taxon>Negativicutes</taxon>
        <taxon>Selenomonadales</taxon>
        <taxon>Selenomonadaceae</taxon>
        <taxon>Megamonas</taxon>
    </lineage>
</organism>
<dbReference type="GO" id="GO:0000455">
    <property type="term" value="P:enzyme-directed rRNA pseudouridine synthesis"/>
    <property type="evidence" value="ECO:0007669"/>
    <property type="project" value="UniProtKB-ARBA"/>
</dbReference>
<dbReference type="Gene3D" id="3.10.290.10">
    <property type="entry name" value="RNA-binding S4 domain"/>
    <property type="match status" value="1"/>
</dbReference>
<dbReference type="Gene3D" id="3.30.70.1560">
    <property type="entry name" value="Alpha-L RNA-binding motif"/>
    <property type="match status" value="1"/>
</dbReference>
<dbReference type="SMART" id="SM00363">
    <property type="entry name" value="S4"/>
    <property type="match status" value="1"/>
</dbReference>
<dbReference type="Pfam" id="PF01479">
    <property type="entry name" value="S4"/>
    <property type="match status" value="1"/>
</dbReference>
<dbReference type="OrthoDB" id="9807213at2"/>
<evidence type="ECO:0000256" key="5">
    <source>
        <dbReference type="RuleBase" id="RU003887"/>
    </source>
</evidence>
<dbReference type="InterPro" id="IPR050343">
    <property type="entry name" value="RsuA_PseudoU_synthase"/>
</dbReference>
<dbReference type="InterPro" id="IPR002942">
    <property type="entry name" value="S4_RNA-bd"/>
</dbReference>
<dbReference type="InterPro" id="IPR018496">
    <property type="entry name" value="PsdUridine_synth_RsuA/RluB_CS"/>
</dbReference>
<evidence type="ECO:0000256" key="1">
    <source>
        <dbReference type="ARBA" id="ARBA00008348"/>
    </source>
</evidence>
<dbReference type="CDD" id="cd00165">
    <property type="entry name" value="S4"/>
    <property type="match status" value="1"/>
</dbReference>
<dbReference type="InterPro" id="IPR042092">
    <property type="entry name" value="PsdUridine_s_RsuA/RluB/E/F_cat"/>
</dbReference>
<dbReference type="GO" id="GO:0120159">
    <property type="term" value="F:rRNA pseudouridine synthase activity"/>
    <property type="evidence" value="ECO:0007669"/>
    <property type="project" value="UniProtKB-ARBA"/>
</dbReference>
<dbReference type="InterPro" id="IPR020103">
    <property type="entry name" value="PsdUridine_synth_cat_dom_sf"/>
</dbReference>
<dbReference type="EMBL" id="LT906446">
    <property type="protein sequence ID" value="SNU97772.1"/>
    <property type="molecule type" value="Genomic_DNA"/>
</dbReference>
<proteinExistence type="inferred from homology"/>
<dbReference type="InterPro" id="IPR006145">
    <property type="entry name" value="PsdUridine_synth_RsuA/RluA"/>
</dbReference>
<keyword evidence="2 4" id="KW-0694">RNA-binding</keyword>
<dbReference type="SUPFAM" id="SSF55174">
    <property type="entry name" value="Alpha-L RNA-binding motif"/>
    <property type="match status" value="1"/>
</dbReference>
<dbReference type="PANTHER" id="PTHR47683">
    <property type="entry name" value="PSEUDOURIDINE SYNTHASE FAMILY PROTEIN-RELATED"/>
    <property type="match status" value="1"/>
</dbReference>
<dbReference type="GeneID" id="78506839"/>
<gene>
    <name evidence="7" type="primary">rluB</name>
    <name evidence="7" type="ORF">SAMEA4364220_00815</name>
</gene>
<dbReference type="GO" id="GO:0003723">
    <property type="term" value="F:RNA binding"/>
    <property type="evidence" value="ECO:0007669"/>
    <property type="project" value="UniProtKB-KW"/>
</dbReference>
<dbReference type="FunFam" id="3.10.290.10:FF:000003">
    <property type="entry name" value="Pseudouridine synthase"/>
    <property type="match status" value="1"/>
</dbReference>
<reference evidence="7 8" key="1">
    <citation type="submission" date="2017-06" db="EMBL/GenBank/DDBJ databases">
        <authorList>
            <consortium name="Pathogen Informatics"/>
        </authorList>
    </citation>
    <scope>NUCLEOTIDE SEQUENCE [LARGE SCALE GENOMIC DNA]</scope>
    <source>
        <strain evidence="7 8">NCTC10570</strain>
    </source>
</reference>
<dbReference type="CDD" id="cd02870">
    <property type="entry name" value="PseudoU_synth_RsuA_like"/>
    <property type="match status" value="1"/>
</dbReference>
<dbReference type="NCBIfam" id="TIGR00093">
    <property type="entry name" value="pseudouridine synthase"/>
    <property type="match status" value="1"/>
</dbReference>
<dbReference type="SUPFAM" id="SSF55120">
    <property type="entry name" value="Pseudouridine synthase"/>
    <property type="match status" value="1"/>
</dbReference>
<keyword evidence="8" id="KW-1185">Reference proteome</keyword>
<dbReference type="PANTHER" id="PTHR47683:SF2">
    <property type="entry name" value="RNA-BINDING S4 DOMAIN-CONTAINING PROTEIN"/>
    <property type="match status" value="1"/>
</dbReference>
<evidence type="ECO:0000313" key="7">
    <source>
        <dbReference type="EMBL" id="SNU97772.1"/>
    </source>
</evidence>
<evidence type="ECO:0000313" key="8">
    <source>
        <dbReference type="Proteomes" id="UP000215383"/>
    </source>
</evidence>
<protein>
    <recommendedName>
        <fullName evidence="5">Pseudouridine synthase</fullName>
        <ecNumber evidence="5">5.4.99.-</ecNumber>
    </recommendedName>
</protein>
<accession>A0A239TJR1</accession>
<dbReference type="InterPro" id="IPR020094">
    <property type="entry name" value="TruA/RsuA/RluB/E/F_N"/>
</dbReference>
<evidence type="ECO:0000256" key="3">
    <source>
        <dbReference type="ARBA" id="ARBA00023235"/>
    </source>
</evidence>
<evidence type="ECO:0000256" key="2">
    <source>
        <dbReference type="ARBA" id="ARBA00022884"/>
    </source>
</evidence>
<dbReference type="GO" id="GO:0005829">
    <property type="term" value="C:cytosol"/>
    <property type="evidence" value="ECO:0007669"/>
    <property type="project" value="UniProtKB-ARBA"/>
</dbReference>
<dbReference type="InterPro" id="IPR000748">
    <property type="entry name" value="PsdUridine_synth_RsuA/RluB/E/F"/>
</dbReference>
<name>A0A239TJR1_9FIRM</name>
<feature type="domain" description="RNA-binding S4" evidence="6">
    <location>
        <begin position="3"/>
        <end position="63"/>
    </location>
</feature>
<dbReference type="eggNOG" id="COG1187">
    <property type="taxonomic scope" value="Bacteria"/>
</dbReference>
<dbReference type="Pfam" id="PF00849">
    <property type="entry name" value="PseudoU_synth_2"/>
    <property type="match status" value="1"/>
</dbReference>
<evidence type="ECO:0000259" key="6">
    <source>
        <dbReference type="SMART" id="SM00363"/>
    </source>
</evidence>
<dbReference type="AlphaFoldDB" id="A0A239TJR1"/>
<keyword evidence="3 5" id="KW-0413">Isomerase</keyword>
<comment type="similarity">
    <text evidence="1 5">Belongs to the pseudouridine synthase RsuA family.</text>
</comment>
<dbReference type="PROSITE" id="PS50889">
    <property type="entry name" value="S4"/>
    <property type="match status" value="1"/>
</dbReference>
<dbReference type="RefSeq" id="WP_027890464.1">
    <property type="nucleotide sequence ID" value="NZ_CASFMS010000007.1"/>
</dbReference>
<dbReference type="FunFam" id="3.30.70.1560:FF:000001">
    <property type="entry name" value="Pseudouridine synthase"/>
    <property type="match status" value="1"/>
</dbReference>
<dbReference type="EC" id="5.4.99.-" evidence="5"/>
<dbReference type="InterPro" id="IPR036986">
    <property type="entry name" value="S4_RNA-bd_sf"/>
</dbReference>
<dbReference type="PROSITE" id="PS01149">
    <property type="entry name" value="PSI_RSU"/>
    <property type="match status" value="1"/>
</dbReference>
<evidence type="ECO:0000256" key="4">
    <source>
        <dbReference type="PROSITE-ProRule" id="PRU00182"/>
    </source>
</evidence>